<feature type="compositionally biased region" description="Polar residues" evidence="1">
    <location>
        <begin position="104"/>
        <end position="113"/>
    </location>
</feature>
<evidence type="ECO:0000313" key="3">
    <source>
        <dbReference type="Proteomes" id="UP001176941"/>
    </source>
</evidence>
<organism evidence="2 3">
    <name type="scientific">Rangifer tarandus platyrhynchus</name>
    <name type="common">Svalbard reindeer</name>
    <dbReference type="NCBI Taxonomy" id="3082113"/>
    <lineage>
        <taxon>Eukaryota</taxon>
        <taxon>Metazoa</taxon>
        <taxon>Chordata</taxon>
        <taxon>Craniata</taxon>
        <taxon>Vertebrata</taxon>
        <taxon>Euteleostomi</taxon>
        <taxon>Mammalia</taxon>
        <taxon>Eutheria</taxon>
        <taxon>Laurasiatheria</taxon>
        <taxon>Artiodactyla</taxon>
        <taxon>Ruminantia</taxon>
        <taxon>Pecora</taxon>
        <taxon>Cervidae</taxon>
        <taxon>Odocoileinae</taxon>
        <taxon>Rangifer</taxon>
    </lineage>
</organism>
<proteinExistence type="predicted"/>
<name>A0ABN8YW03_RANTA</name>
<protein>
    <submittedName>
        <fullName evidence="2">Uncharacterized protein</fullName>
    </submittedName>
</protein>
<evidence type="ECO:0000313" key="2">
    <source>
        <dbReference type="EMBL" id="CAI9163874.1"/>
    </source>
</evidence>
<sequence length="141" mass="15232">MVTGKAAGLPKAAHLAPSARLASLRMCGYAVLDGPMGNLPSHWLSTSLSSLLCFIPAPGGSRQRCNSCGMVPTNSFVNHSPTEMSGVAGKWELVKSQENTKALKTESFSSYRQGDQDPEKGETCPQLQNEWLTSLDSWHYC</sequence>
<dbReference type="Proteomes" id="UP001176941">
    <property type="component" value="Chromosome 21"/>
</dbReference>
<dbReference type="EMBL" id="OX459957">
    <property type="protein sequence ID" value="CAI9163874.1"/>
    <property type="molecule type" value="Genomic_DNA"/>
</dbReference>
<evidence type="ECO:0000256" key="1">
    <source>
        <dbReference type="SAM" id="MobiDB-lite"/>
    </source>
</evidence>
<feature type="region of interest" description="Disordered" evidence="1">
    <location>
        <begin position="104"/>
        <end position="124"/>
    </location>
</feature>
<gene>
    <name evidence="2" type="ORF">MRATA1EN1_LOCUS12836</name>
</gene>
<accession>A0ABN8YW03</accession>
<keyword evidence="3" id="KW-1185">Reference proteome</keyword>
<reference evidence="2" key="1">
    <citation type="submission" date="2023-04" db="EMBL/GenBank/DDBJ databases">
        <authorList>
            <consortium name="ELIXIR-Norway"/>
        </authorList>
    </citation>
    <scope>NUCLEOTIDE SEQUENCE [LARGE SCALE GENOMIC DNA]</scope>
</reference>